<feature type="repeat" description="TPR" evidence="1">
    <location>
        <begin position="477"/>
        <end position="510"/>
    </location>
</feature>
<accession>A0ABT0RK37</accession>
<dbReference type="InterPro" id="IPR000157">
    <property type="entry name" value="TIR_dom"/>
</dbReference>
<comment type="caution">
    <text evidence="3">The sequence shown here is derived from an EMBL/GenBank/DDBJ whole genome shotgun (WGS) entry which is preliminary data.</text>
</comment>
<sequence>MTSVFVSYARADESRAERVAETLRASGYEVWRDDQLPAHRAYADVIEERLKEASAVLVLWSAEAAKSQWVRAEADAARAAGTLVQASLDNAAPPMPFNQIQCADLSGWRGDAGAAGWRKVESSIAALAGESSTAEAPRAAQRKKGPSVCVLPFANMSGDAEQEYFSDGISEDITTDLSKVSALSVTARNTAFQFKGQSVDICNLADRLGVSHVLEGSVRKAGGRVRITAQLIDGSTGDHVWAERFDRDLDDIFDLQDELSKAIVDALKVKLLPAEKKAIEQRGTSNADAYNLYLMARQLWISGNYGDVRRDEIVIRTVKQAIAMDSDYAQAWGLLAIAQASLRYHHGRDVDDGLTAAEEALRLDPTLAAPYSVRARHIAEHGDFERADAEIRRGLELDPNSWEVNREAARLLMQRRRVEEATKHYMLAASLDENDFHSCMMLLTCFQELGEDGRKPEVARQMLERSERALEKDSLNASALGVSAAALTILGDLDRAKERIQRAMVVDPDNVNMPYNFACMLANWVGDIEGALDMIEPVMPRQSRSLLITQLNDPDMDPLREHPRFKRMIAEAMKRTGVTEDMIPKRGGVAG</sequence>
<dbReference type="InterPro" id="IPR011990">
    <property type="entry name" value="TPR-like_helical_dom_sf"/>
</dbReference>
<dbReference type="SUPFAM" id="SSF48452">
    <property type="entry name" value="TPR-like"/>
    <property type="match status" value="1"/>
</dbReference>
<keyword evidence="1" id="KW-0802">TPR repeat</keyword>
<dbReference type="RefSeq" id="WP_249846846.1">
    <property type="nucleotide sequence ID" value="NZ_JAMGBD010000001.1"/>
</dbReference>
<evidence type="ECO:0000256" key="1">
    <source>
        <dbReference type="PROSITE-ProRule" id="PRU00339"/>
    </source>
</evidence>
<dbReference type="SUPFAM" id="SSF52200">
    <property type="entry name" value="Toll/Interleukin receptor TIR domain"/>
    <property type="match status" value="1"/>
</dbReference>
<evidence type="ECO:0000313" key="4">
    <source>
        <dbReference type="Proteomes" id="UP001165363"/>
    </source>
</evidence>
<protein>
    <submittedName>
        <fullName evidence="3">TIR domain-containing protein</fullName>
    </submittedName>
</protein>
<dbReference type="Gene3D" id="3.40.50.10070">
    <property type="entry name" value="TolB, N-terminal domain"/>
    <property type="match status" value="1"/>
</dbReference>
<proteinExistence type="predicted"/>
<feature type="domain" description="TIR" evidence="2">
    <location>
        <begin position="4"/>
        <end position="110"/>
    </location>
</feature>
<gene>
    <name evidence="3" type="ORF">LZ536_03180</name>
</gene>
<dbReference type="Gene3D" id="1.25.40.10">
    <property type="entry name" value="Tetratricopeptide repeat domain"/>
    <property type="match status" value="2"/>
</dbReference>
<dbReference type="InterPro" id="IPR035897">
    <property type="entry name" value="Toll_tir_struct_dom_sf"/>
</dbReference>
<dbReference type="PROSITE" id="PS50005">
    <property type="entry name" value="TPR"/>
    <property type="match status" value="2"/>
</dbReference>
<dbReference type="SMART" id="SM00028">
    <property type="entry name" value="TPR"/>
    <property type="match status" value="4"/>
</dbReference>
<evidence type="ECO:0000259" key="2">
    <source>
        <dbReference type="Pfam" id="PF13676"/>
    </source>
</evidence>
<organism evidence="3 4">
    <name type="scientific">Sphingomonas alba</name>
    <dbReference type="NCBI Taxonomy" id="2908208"/>
    <lineage>
        <taxon>Bacteria</taxon>
        <taxon>Pseudomonadati</taxon>
        <taxon>Pseudomonadota</taxon>
        <taxon>Alphaproteobacteria</taxon>
        <taxon>Sphingomonadales</taxon>
        <taxon>Sphingomonadaceae</taxon>
        <taxon>Sphingomonas</taxon>
    </lineage>
</organism>
<dbReference type="Proteomes" id="UP001165363">
    <property type="component" value="Unassembled WGS sequence"/>
</dbReference>
<dbReference type="Pfam" id="PF13676">
    <property type="entry name" value="TIR_2"/>
    <property type="match status" value="1"/>
</dbReference>
<feature type="repeat" description="TPR" evidence="1">
    <location>
        <begin position="368"/>
        <end position="401"/>
    </location>
</feature>
<dbReference type="Gene3D" id="3.40.50.10140">
    <property type="entry name" value="Toll/interleukin-1 receptor homology (TIR) domain"/>
    <property type="match status" value="1"/>
</dbReference>
<name>A0ABT0RK37_9SPHN</name>
<dbReference type="EMBL" id="JAMGBD010000001">
    <property type="protein sequence ID" value="MCL6682905.1"/>
    <property type="molecule type" value="Genomic_DNA"/>
</dbReference>
<evidence type="ECO:0000313" key="3">
    <source>
        <dbReference type="EMBL" id="MCL6682905.1"/>
    </source>
</evidence>
<reference evidence="3" key="1">
    <citation type="submission" date="2022-05" db="EMBL/GenBank/DDBJ databases">
        <authorList>
            <person name="Jo J.-H."/>
            <person name="Im W.-T."/>
        </authorList>
    </citation>
    <scope>NUCLEOTIDE SEQUENCE</scope>
    <source>
        <strain evidence="3">SE158</strain>
    </source>
</reference>
<keyword evidence="4" id="KW-1185">Reference proteome</keyword>
<dbReference type="InterPro" id="IPR019734">
    <property type="entry name" value="TPR_rpt"/>
</dbReference>